<feature type="chain" id="PRO_5006744954" evidence="2">
    <location>
        <begin position="23"/>
        <end position="515"/>
    </location>
</feature>
<feature type="transmembrane region" description="Helical" evidence="1">
    <location>
        <begin position="457"/>
        <end position="481"/>
    </location>
</feature>
<proteinExistence type="predicted"/>
<evidence type="ECO:0000256" key="1">
    <source>
        <dbReference type="SAM" id="Phobius"/>
    </source>
</evidence>
<dbReference type="VEuPathDB" id="FungiDB:CNC02290"/>
<reference evidence="3 4" key="1">
    <citation type="journal article" date="2005" name="Science">
        <title>The genome of the basidiomycetous yeast and human pathogen Cryptococcus neoformans.</title>
        <authorList>
            <person name="Loftus B.J."/>
            <person name="Fung E."/>
            <person name="Roncaglia P."/>
            <person name="Rowley D."/>
            <person name="Amedeo P."/>
            <person name="Bruno D."/>
            <person name="Vamathevan J."/>
            <person name="Miranda M."/>
            <person name="Anderson I.J."/>
            <person name="Fraser J.A."/>
            <person name="Allen J.E."/>
            <person name="Bosdet I.E."/>
            <person name="Brent M.R."/>
            <person name="Chiu R."/>
            <person name="Doering T.L."/>
            <person name="Donlin M.J."/>
            <person name="D'Souza C.A."/>
            <person name="Fox D.S."/>
            <person name="Grinberg V."/>
            <person name="Fu J."/>
            <person name="Fukushima M."/>
            <person name="Haas B.J."/>
            <person name="Huang J.C."/>
            <person name="Janbon G."/>
            <person name="Jones S.J."/>
            <person name="Koo H.L."/>
            <person name="Krzywinski M.I."/>
            <person name="Kwon-Chung J.K."/>
            <person name="Lengeler K.B."/>
            <person name="Maiti R."/>
            <person name="Marra M.A."/>
            <person name="Marra R.E."/>
            <person name="Mathewson C.A."/>
            <person name="Mitchell T.G."/>
            <person name="Pertea M."/>
            <person name="Riggs F.R."/>
            <person name="Salzberg S.L."/>
            <person name="Schein J.E."/>
            <person name="Shvartsbeyn A."/>
            <person name="Shin H."/>
            <person name="Shumway M."/>
            <person name="Specht C.A."/>
            <person name="Suh B.B."/>
            <person name="Tenney A."/>
            <person name="Utterback T.R."/>
            <person name="Wickes B.L."/>
            <person name="Wortman J.R."/>
            <person name="Wye N.H."/>
            <person name="Kronstad J.W."/>
            <person name="Lodge J.K."/>
            <person name="Heitman J."/>
            <person name="Davis R.W."/>
            <person name="Fraser C.M."/>
            <person name="Hyman R.W."/>
        </authorList>
    </citation>
    <scope>NUCLEOTIDE SEQUENCE [LARGE SCALE GENOMIC DNA]</scope>
    <source>
        <strain evidence="4">JEC21 / ATCC MYA-565</strain>
    </source>
</reference>
<keyword evidence="1" id="KW-0812">Transmembrane</keyword>
<dbReference type="KEGG" id="cne:CNC02290"/>
<feature type="transmembrane region" description="Helical" evidence="1">
    <location>
        <begin position="373"/>
        <end position="394"/>
    </location>
</feature>
<evidence type="ECO:0000313" key="4">
    <source>
        <dbReference type="Proteomes" id="UP000002149"/>
    </source>
</evidence>
<dbReference type="OrthoDB" id="10010954at2759"/>
<keyword evidence="4" id="KW-1185">Reference proteome</keyword>
<dbReference type="HOGENOM" id="CLU_1825203_0_0_1"/>
<dbReference type="PaxDb" id="214684-Q5KKP6"/>
<keyword evidence="1" id="KW-1133">Transmembrane helix</keyword>
<accession>Q5KKP6</accession>
<sequence length="515" mass="58527">MMVVQQSTVIFLLCFSLPIVNALSEYQYLSSVNNFATSFLSPYNVEVVKSINSTLFSEDVTGTADVSTNFDGRELSTEYLFGLFVKTADDSHDPSPFGSPISYNVTGLLIENEFVSASIKFEFYYPVLNKTFPIQIDISLMLNEQGQIQQYDASFRRWAWATDVIIPQLLPYMASRNNLTMDNTTLVLREYLSRKICDTAVTYCTNENQQYSNHDACMDFLNTRDIGKWYRMGEDNLLCRHLHVPMLSLRPGTHCPHIGPSGGDMCIDRVYEQVVLDSHFPAGWLAPKKVTPENVEEVGHIQAISGQPLDPLLEIALSAGQSHSWDPTLYATALLGYFLFFYVCSHSIWFLFARFSVVFPSLGIEHQKNIVMYIMNIIFTTIALALQLVSTPAFRQDYHLWEVQCLRTAGVTVSALYVFELIYRLKMRIPLIIHHFLTIIAISFTVAVFEYTMSTTYLNSACIWLFQATLEQPTFLGLLGYRLGWNPKQVARLLKFAAVQTFLFKSASALTLIIY</sequence>
<feature type="transmembrane region" description="Helical" evidence="1">
    <location>
        <begin position="431"/>
        <end position="451"/>
    </location>
</feature>
<dbReference type="InParanoid" id="Q5KKP6"/>
<keyword evidence="2" id="KW-0732">Signal</keyword>
<protein>
    <submittedName>
        <fullName evidence="3">Expressed protein</fullName>
    </submittedName>
</protein>
<dbReference type="Proteomes" id="UP000002149">
    <property type="component" value="Chromosome 3"/>
</dbReference>
<dbReference type="AlphaFoldDB" id="Q5KKP6"/>
<dbReference type="eggNOG" id="ENOG502RJE0">
    <property type="taxonomic scope" value="Eukaryota"/>
</dbReference>
<feature type="signal peptide" evidence="2">
    <location>
        <begin position="1"/>
        <end position="22"/>
    </location>
</feature>
<organism evidence="3 4">
    <name type="scientific">Cryptococcus deneoformans (strain JEC21 / ATCC MYA-565)</name>
    <name type="common">Cryptococcus neoformans var. neoformans serotype D</name>
    <dbReference type="NCBI Taxonomy" id="214684"/>
    <lineage>
        <taxon>Eukaryota</taxon>
        <taxon>Fungi</taxon>
        <taxon>Dikarya</taxon>
        <taxon>Basidiomycota</taxon>
        <taxon>Agaricomycotina</taxon>
        <taxon>Tremellomycetes</taxon>
        <taxon>Tremellales</taxon>
        <taxon>Cryptococcaceae</taxon>
        <taxon>Cryptococcus</taxon>
        <taxon>Cryptococcus neoformans species complex</taxon>
    </lineage>
</organism>
<gene>
    <name evidence="3" type="ordered locus">CNC02290</name>
</gene>
<dbReference type="RefSeq" id="XP_024512591.1">
    <property type="nucleotide sequence ID" value="XM_024656724.1"/>
</dbReference>
<evidence type="ECO:0000256" key="2">
    <source>
        <dbReference type="SAM" id="SignalP"/>
    </source>
</evidence>
<dbReference type="EMBL" id="AE017343">
    <property type="protein sequence ID" value="AAW42729.2"/>
    <property type="molecule type" value="Genomic_DNA"/>
</dbReference>
<keyword evidence="1" id="KW-0472">Membrane</keyword>
<evidence type="ECO:0000313" key="3">
    <source>
        <dbReference type="EMBL" id="AAW42729.2"/>
    </source>
</evidence>
<name>Q5KKP6_CRYD1</name>
<feature type="transmembrane region" description="Helical" evidence="1">
    <location>
        <begin position="329"/>
        <end position="352"/>
    </location>
</feature>
<dbReference type="GeneID" id="3256736"/>